<evidence type="ECO:0000313" key="2">
    <source>
        <dbReference type="Proteomes" id="UP001153365"/>
    </source>
</evidence>
<dbReference type="EMBL" id="CALTRL010001167">
    <property type="protein sequence ID" value="CAH7671296.1"/>
    <property type="molecule type" value="Genomic_DNA"/>
</dbReference>
<dbReference type="AlphaFoldDB" id="A0AAV0ARY6"/>
<protein>
    <submittedName>
        <fullName evidence="1">Expressed protein</fullName>
    </submittedName>
</protein>
<keyword evidence="2" id="KW-1185">Reference proteome</keyword>
<sequence>MGILFSSVLKFVEHRIIKNQITLCLVAISGPFWFSVRCYPPEPNELGKLLDPRFLLNEEQELFCRDPNPSFRYNDYGLFSPQHYLNPTHENENLINRVPNEEEMHLFHGSGDTLRNFDEHQGHDFDYGWISQYHPVSQTGHYEYDEHLRPWLDITNNFQNFQPTPNQSHFFYPSSSMPSANFFDVHQSNILPDGKQIRLTGSDQQSHNSFKDYNFASEIPSITTGFQPPSKGFLEKNQSQNLLSERESHQMDPLQLKKSFESTDYLPSAKDMIYKEIHQPHKFQSGGSYNSGYLPTNLNNFKHDVFNVANTGLNENYFQNGLQSDQPLDLDSANMFLNCECNDPSEKSSARICNSDTDATERVKKVKGVYHKQLGFLATSNIGSKNLFKKRKENLVNPVMNKVIFNEREGTKMTSNLEDFSSQQKFENLKNSSHQDKIIKSSNYKIILKSKEGKNDHEKKSKPSPRTIGFTTPLISKTFLPDFPNIGTIRYKIELKTIIDNLDKDPKSLNDQTKNELMNLLSEPNHSYTGIYSKKLKINTLGTNKYDSSLVKTVFLDKNNQKFKAEDKSNNIENSNLINTELDCIRKLFFVDFYLGYYDELKTIDNFVGYIKENLSNFSEWKIAFESLMDWNIIPKSSKKIEEIGMNEENIIKFWTSYRRYFSPPGLAKIRYQLFKYDSTFYEYWLISGKRYLKSLRLSDTVDKAHENFNIMFYNNFYEKVASIKQYNWVKSAVNSIILICYQIILLYRIFTPFNEQIIEELNHNLKILINDTEQVWIEVLKHYKILHNVTKSDSNCLLKSEVLSKVFNTKGRANLQYITSQINKEITTAWLTNYCKHSFKFLNHKETNGNPIYFKDFLDDCYIIDFIEQNPSS</sequence>
<evidence type="ECO:0000313" key="1">
    <source>
        <dbReference type="EMBL" id="CAH7671296.1"/>
    </source>
</evidence>
<accession>A0AAV0ARY6</accession>
<reference evidence="1" key="1">
    <citation type="submission" date="2022-06" db="EMBL/GenBank/DDBJ databases">
        <authorList>
            <consortium name="SYNGENTA / RWTH Aachen University"/>
        </authorList>
    </citation>
    <scope>NUCLEOTIDE SEQUENCE</scope>
</reference>
<comment type="caution">
    <text evidence="1">The sequence shown here is derived from an EMBL/GenBank/DDBJ whole genome shotgun (WGS) entry which is preliminary data.</text>
</comment>
<organism evidence="1 2">
    <name type="scientific">Phakopsora pachyrhizi</name>
    <name type="common">Asian soybean rust disease fungus</name>
    <dbReference type="NCBI Taxonomy" id="170000"/>
    <lineage>
        <taxon>Eukaryota</taxon>
        <taxon>Fungi</taxon>
        <taxon>Dikarya</taxon>
        <taxon>Basidiomycota</taxon>
        <taxon>Pucciniomycotina</taxon>
        <taxon>Pucciniomycetes</taxon>
        <taxon>Pucciniales</taxon>
        <taxon>Phakopsoraceae</taxon>
        <taxon>Phakopsora</taxon>
    </lineage>
</organism>
<name>A0AAV0ARY6_PHAPC</name>
<dbReference type="Proteomes" id="UP001153365">
    <property type="component" value="Unassembled WGS sequence"/>
</dbReference>
<gene>
    <name evidence="1" type="ORF">PPACK8108_LOCUS6065</name>
</gene>
<proteinExistence type="predicted"/>